<dbReference type="Proteomes" id="UP000000600">
    <property type="component" value="Unassembled WGS sequence"/>
</dbReference>
<dbReference type="RefSeq" id="XP_001443798.1">
    <property type="nucleotide sequence ID" value="XM_001443761.2"/>
</dbReference>
<dbReference type="KEGG" id="ptm:GSPATT00039149001"/>
<dbReference type="AlphaFoldDB" id="A0D034"/>
<keyword evidence="2" id="KW-1185">Reference proteome</keyword>
<dbReference type="OMA" id="GYIFDEG"/>
<name>A0D034_PARTE</name>
<protein>
    <submittedName>
        <fullName evidence="1">Uncharacterized protein</fullName>
    </submittedName>
</protein>
<sequence length="784" mass="93832">MQKCTQLIPIIYNQKDFVDTSLVQNTEFVLHELYEFYDINYAQYLLFLKRKNELIVDITTFINKTYQIEATPLTFLDSFNLFYQIDPSNKFIQFYKFSQIRKIIQPKKQYIFELDEKQIFGNYENVQCKRLEYISQLQTLIPIFTTDLIFNCEMKLNYKFNIYPGTPFELFSFDIIKYRTNQLSLSIKRLTINKNSCSIKNLQYTSYYKIYDFSSIEQENFIYEIDNNFFVYNCLRKRVLIQIFLHSAQVYDYLSNFFIYDQNTNIGRLLYCRTQNIQQHNIKFDHKIFQIKQFQNYLLVYTDVNNFIYIINLLHAYQSFNLGNVNNLQYSPLNSFSNTQILFYTQCQYIQIIQYPGIIYFERDNKTKCYQFPAFQIISLKSIVNSLYSIIAIQIETNSILGYIFDEGEVLLKLNWTNPEFNLIKPLQYKENENYFCIQAEKNQSIHVLIFSYMNEEYFFLEIIQTDTPFIFLQENFLVFYKPKQGFSLRNLNEYDFEIQIEEIMMNKLVLKDQITATIQSDNQNKKYNFDLKIYIINECRHLHALFNSTEIYHKAPSNFQFKVSNYFYGPIDKLSYKINSNPIINISPINSILSIQQCNDLKKIACSWLFKILNLESNVEVMFSIILLDNNSLMCIFPILYNQIAIIWLVDQSLYGFEYQLGEEDTFLIRVNNIQRKFEVEQVDELKYIKREGNLSLINCQIADVYFYVENGQFGQITGLDNVIDFIFIENTEEHYLLLHQIKSTFNFIISIRIFRFKEQSIISQVNVTLPLLEEVKKVLDNE</sequence>
<gene>
    <name evidence="1" type="ORF">GSPATT00039149001</name>
</gene>
<evidence type="ECO:0000313" key="2">
    <source>
        <dbReference type="Proteomes" id="UP000000600"/>
    </source>
</evidence>
<dbReference type="GeneID" id="5029582"/>
<evidence type="ECO:0000313" key="1">
    <source>
        <dbReference type="EMBL" id="CAK76401.1"/>
    </source>
</evidence>
<dbReference type="EMBL" id="CT868240">
    <property type="protein sequence ID" value="CAK76401.1"/>
    <property type="molecule type" value="Genomic_DNA"/>
</dbReference>
<proteinExistence type="predicted"/>
<dbReference type="HOGENOM" id="CLU_357768_0_0_1"/>
<reference evidence="1 2" key="1">
    <citation type="journal article" date="2006" name="Nature">
        <title>Global trends of whole-genome duplications revealed by the ciliate Paramecium tetraurelia.</title>
        <authorList>
            <consortium name="Genoscope"/>
            <person name="Aury J.-M."/>
            <person name="Jaillon O."/>
            <person name="Duret L."/>
            <person name="Noel B."/>
            <person name="Jubin C."/>
            <person name="Porcel B.M."/>
            <person name="Segurens B."/>
            <person name="Daubin V."/>
            <person name="Anthouard V."/>
            <person name="Aiach N."/>
            <person name="Arnaiz O."/>
            <person name="Billaut A."/>
            <person name="Beisson J."/>
            <person name="Blanc I."/>
            <person name="Bouhouche K."/>
            <person name="Camara F."/>
            <person name="Duharcourt S."/>
            <person name="Guigo R."/>
            <person name="Gogendeau D."/>
            <person name="Katinka M."/>
            <person name="Keller A.-M."/>
            <person name="Kissmehl R."/>
            <person name="Klotz C."/>
            <person name="Koll F."/>
            <person name="Le Moue A."/>
            <person name="Lepere C."/>
            <person name="Malinsky S."/>
            <person name="Nowacki M."/>
            <person name="Nowak J.K."/>
            <person name="Plattner H."/>
            <person name="Poulain J."/>
            <person name="Ruiz F."/>
            <person name="Serrano V."/>
            <person name="Zagulski M."/>
            <person name="Dessen P."/>
            <person name="Betermier M."/>
            <person name="Weissenbach J."/>
            <person name="Scarpelli C."/>
            <person name="Schachter V."/>
            <person name="Sperling L."/>
            <person name="Meyer E."/>
            <person name="Cohen J."/>
            <person name="Wincker P."/>
        </authorList>
    </citation>
    <scope>NUCLEOTIDE SEQUENCE [LARGE SCALE GENOMIC DNA]</scope>
    <source>
        <strain evidence="1 2">Stock d4-2</strain>
    </source>
</reference>
<dbReference type="OrthoDB" id="10413893at2759"/>
<accession>A0D034</accession>
<organism evidence="1 2">
    <name type="scientific">Paramecium tetraurelia</name>
    <dbReference type="NCBI Taxonomy" id="5888"/>
    <lineage>
        <taxon>Eukaryota</taxon>
        <taxon>Sar</taxon>
        <taxon>Alveolata</taxon>
        <taxon>Ciliophora</taxon>
        <taxon>Intramacronucleata</taxon>
        <taxon>Oligohymenophorea</taxon>
        <taxon>Peniculida</taxon>
        <taxon>Parameciidae</taxon>
        <taxon>Paramecium</taxon>
    </lineage>
</organism>
<feature type="non-terminal residue" evidence="1">
    <location>
        <position position="784"/>
    </location>
</feature>
<dbReference type="InParanoid" id="A0D034"/>